<dbReference type="EMBL" id="JAGEVF010000005">
    <property type="protein sequence ID" value="MBO3116683.1"/>
    <property type="molecule type" value="Genomic_DNA"/>
</dbReference>
<organism evidence="1 2">
    <name type="scientific">Winogradskyella pelagia</name>
    <dbReference type="NCBI Taxonomy" id="2819984"/>
    <lineage>
        <taxon>Bacteria</taxon>
        <taxon>Pseudomonadati</taxon>
        <taxon>Bacteroidota</taxon>
        <taxon>Flavobacteriia</taxon>
        <taxon>Flavobacteriales</taxon>
        <taxon>Flavobacteriaceae</taxon>
        <taxon>Winogradskyella</taxon>
    </lineage>
</organism>
<evidence type="ECO:0000313" key="1">
    <source>
        <dbReference type="EMBL" id="MBO3116683.1"/>
    </source>
</evidence>
<gene>
    <name evidence="1" type="ORF">J4050_07995</name>
</gene>
<comment type="caution">
    <text evidence="1">The sequence shown here is derived from an EMBL/GenBank/DDBJ whole genome shotgun (WGS) entry which is preliminary data.</text>
</comment>
<keyword evidence="2" id="KW-1185">Reference proteome</keyword>
<accession>A0ABS3T1Q6</accession>
<evidence type="ECO:0008006" key="3">
    <source>
        <dbReference type="Google" id="ProtNLM"/>
    </source>
</evidence>
<protein>
    <recommendedName>
        <fullName evidence="3">Monogalactosyldiacylglycerol (MGDG) synthase</fullName>
    </recommendedName>
</protein>
<dbReference type="SUPFAM" id="SSF53756">
    <property type="entry name" value="UDP-Glycosyltransferase/glycogen phosphorylase"/>
    <property type="match status" value="1"/>
</dbReference>
<evidence type="ECO:0000313" key="2">
    <source>
        <dbReference type="Proteomes" id="UP000676776"/>
    </source>
</evidence>
<sequence>MFSKKHVLIVVPDGVGIKNYLYSKIPTLLKESAHVTIWSTLPIEAFDEIRHIHKLQFNFKQITLKAEHWLVRLHRESSTYARLKFYSRIKKNPTILTYWRPQDYNLKVRILYALSQFIGTVLSKNYNRIIAIERHGNSRISKSYIESFAKELSAMNLDSILITHQRVPGLLPLCIAADQLKIKTVTAIFSWDNLPKARLAVRTTKYLVWSAWMKNEMRAYYPEIPQSDIIISGTPQFEFYTEHNRIKSRQEFADEYSLDSSKAWICYSGDDVTTSPYDPQYLLDIARALEPVASKIQIIFRRCPVDFSERYDGVINEFKDLIRVIDPLWNIDSQLGWTGYFPKYQDINIQVNLAYHCDLVLNLGSTMALDFATFNKPCIYLNYNPSNDSAWSTKVIYEYEHFQSMKGLDTVAWINNKNTILKTVLAVIEGPDDVALDRKKWMERIVLTPLNQSSANITKALL</sequence>
<proteinExistence type="predicted"/>
<reference evidence="1 2" key="1">
    <citation type="submission" date="2021-03" db="EMBL/GenBank/DDBJ databases">
        <title>Winogradskyella sp. nov., isolated from costal sediment.</title>
        <authorList>
            <person name="Gao C."/>
        </authorList>
    </citation>
    <scope>NUCLEOTIDE SEQUENCE [LARGE SCALE GENOMIC DNA]</scope>
    <source>
        <strain evidence="1 2">DF17</strain>
    </source>
</reference>
<dbReference type="Proteomes" id="UP000676776">
    <property type="component" value="Unassembled WGS sequence"/>
</dbReference>
<dbReference type="RefSeq" id="WP_208154051.1">
    <property type="nucleotide sequence ID" value="NZ_JAGEVF010000005.1"/>
</dbReference>
<name>A0ABS3T1Q6_9FLAO</name>